<dbReference type="EMBL" id="UINC01132481">
    <property type="protein sequence ID" value="SVD14830.1"/>
    <property type="molecule type" value="Genomic_DNA"/>
</dbReference>
<accession>A0A382SXY3</accession>
<organism evidence="1">
    <name type="scientific">marine metagenome</name>
    <dbReference type="NCBI Taxonomy" id="408172"/>
    <lineage>
        <taxon>unclassified sequences</taxon>
        <taxon>metagenomes</taxon>
        <taxon>ecological metagenomes</taxon>
    </lineage>
</organism>
<gene>
    <name evidence="1" type="ORF">METZ01_LOCUS367684</name>
</gene>
<sequence length="59" mass="6812">MSCLQNEILLEQCYEDAYEQFRISNKLTEAQLDELLSFSKGAADAIEKSARLMFENMCQ</sequence>
<proteinExistence type="predicted"/>
<protein>
    <submittedName>
        <fullName evidence="1">Uncharacterized protein</fullName>
    </submittedName>
</protein>
<evidence type="ECO:0000313" key="1">
    <source>
        <dbReference type="EMBL" id="SVD14830.1"/>
    </source>
</evidence>
<dbReference type="AlphaFoldDB" id="A0A382SXY3"/>
<reference evidence="1" key="1">
    <citation type="submission" date="2018-05" db="EMBL/GenBank/DDBJ databases">
        <authorList>
            <person name="Lanie J.A."/>
            <person name="Ng W.-L."/>
            <person name="Kazmierczak K.M."/>
            <person name="Andrzejewski T.M."/>
            <person name="Davidsen T.M."/>
            <person name="Wayne K.J."/>
            <person name="Tettelin H."/>
            <person name="Glass J.I."/>
            <person name="Rusch D."/>
            <person name="Podicherti R."/>
            <person name="Tsui H.-C.T."/>
            <person name="Winkler M.E."/>
        </authorList>
    </citation>
    <scope>NUCLEOTIDE SEQUENCE</scope>
</reference>
<name>A0A382SXY3_9ZZZZ</name>